<organism evidence="3 4">
    <name type="scientific">Babesia ovata</name>
    <dbReference type="NCBI Taxonomy" id="189622"/>
    <lineage>
        <taxon>Eukaryota</taxon>
        <taxon>Sar</taxon>
        <taxon>Alveolata</taxon>
        <taxon>Apicomplexa</taxon>
        <taxon>Aconoidasida</taxon>
        <taxon>Piroplasmida</taxon>
        <taxon>Babesiidae</taxon>
        <taxon>Babesia</taxon>
    </lineage>
</organism>
<dbReference type="Proteomes" id="UP000236319">
    <property type="component" value="Unassembled WGS sequence"/>
</dbReference>
<evidence type="ECO:0000313" key="3">
    <source>
        <dbReference type="EMBL" id="GBE62569.1"/>
    </source>
</evidence>
<reference evidence="3 4" key="1">
    <citation type="journal article" date="2017" name="BMC Genomics">
        <title>Whole-genome assembly of Babesia ovata and comparative genomics between closely related pathogens.</title>
        <authorList>
            <person name="Yamagishi J."/>
            <person name="Asada M."/>
            <person name="Hakimi H."/>
            <person name="Tanaka T.Q."/>
            <person name="Sugimoto C."/>
            <person name="Kawazu S."/>
        </authorList>
    </citation>
    <scope>NUCLEOTIDE SEQUENCE [LARGE SCALE GENOMIC DNA]</scope>
    <source>
        <strain evidence="3 4">Miyake</strain>
    </source>
</reference>
<evidence type="ECO:0000256" key="2">
    <source>
        <dbReference type="SAM" id="MobiDB-lite"/>
    </source>
</evidence>
<comment type="caution">
    <text evidence="3">The sequence shown here is derived from an EMBL/GenBank/DDBJ whole genome shotgun (WGS) entry which is preliminary data.</text>
</comment>
<dbReference type="RefSeq" id="XP_028868812.1">
    <property type="nucleotide sequence ID" value="XM_029012979.1"/>
</dbReference>
<accession>A0A2H6KHX0</accession>
<sequence>MESRVGRKFREIISEVTGNARSEYATSLREEHREALLYGKKAYAIDNGGNDITLFVPWRLHEPIESLFRAIAGGPRLLASSFRQLVDHAALFPRSQNSRKKEDIIDYILERVLGNFGSLDFEQFLHALFLLSKYRAAVLRVTEQCAFNHVIALLVKSGGNVPSESRDVRADCVKPPEFAETRHTSIRQEPNEPTEALVGPMSRVALDREPSIAPSVVRTEQEDAIGHEASLVLSEDQQSDNTIDTDNAVTEEPLPVPIQIPEVGMKREKSGVSSFVWQPSQNDRLIRIAEDKMNETCEFMKTEFLTLRDRMEEYKIQESQRQELLRTISALKADNSQLKTRMEEDHATAAETRSRLEAKVEELKKEMPAMQSRVEDLEKQLEESNTKLAEANRKLEKAEFQRDEHQNIQTMLALQNDYETMLFSAFVSYRDDELSNGEFVMSENSCITFCLDFGLGDSQLLTAAAADPVAKLAYREVCKRAPDGKLTYALFKEFLLRLAEIIDPQSTQKRAFQLLLLNTVFQRMEDDRRGSRYGGRHLISPDEFGRLPYDVISPGHSDVTQIGLVTDTAERARGYMDVEGKMWFENEREQNATQPQSGGGTPRFPERDI</sequence>
<dbReference type="VEuPathDB" id="PiroplasmaDB:BOVATA_040620"/>
<evidence type="ECO:0000256" key="1">
    <source>
        <dbReference type="SAM" id="Coils"/>
    </source>
</evidence>
<name>A0A2H6KHX0_9APIC</name>
<dbReference type="EMBL" id="BDSA01000005">
    <property type="protein sequence ID" value="GBE62569.1"/>
    <property type="molecule type" value="Genomic_DNA"/>
</dbReference>
<dbReference type="OrthoDB" id="365821at2759"/>
<keyword evidence="1" id="KW-0175">Coiled coil</keyword>
<feature type="region of interest" description="Disordered" evidence="2">
    <location>
        <begin position="587"/>
        <end position="609"/>
    </location>
</feature>
<evidence type="ECO:0000313" key="4">
    <source>
        <dbReference type="Proteomes" id="UP000236319"/>
    </source>
</evidence>
<feature type="coiled-coil region" evidence="1">
    <location>
        <begin position="314"/>
        <end position="408"/>
    </location>
</feature>
<proteinExistence type="predicted"/>
<dbReference type="GeneID" id="39876339"/>
<protein>
    <submittedName>
        <fullName evidence="3">Spc110p, putative</fullName>
    </submittedName>
</protein>
<gene>
    <name evidence="3" type="ORF">BOVATA_040620</name>
</gene>
<dbReference type="AlphaFoldDB" id="A0A2H6KHX0"/>
<keyword evidence="4" id="KW-1185">Reference proteome</keyword>